<dbReference type="EMBL" id="CAEZUF010000088">
    <property type="protein sequence ID" value="CAB4596761.1"/>
    <property type="molecule type" value="Genomic_DNA"/>
</dbReference>
<keyword evidence="1" id="KW-0472">Membrane</keyword>
<name>A0A6J6G6E8_9ZZZZ</name>
<organism evidence="2">
    <name type="scientific">freshwater metagenome</name>
    <dbReference type="NCBI Taxonomy" id="449393"/>
    <lineage>
        <taxon>unclassified sequences</taxon>
        <taxon>metagenomes</taxon>
        <taxon>ecological metagenomes</taxon>
    </lineage>
</organism>
<reference evidence="2" key="1">
    <citation type="submission" date="2020-05" db="EMBL/GenBank/DDBJ databases">
        <authorList>
            <person name="Chiriac C."/>
            <person name="Salcher M."/>
            <person name="Ghai R."/>
            <person name="Kavagutti S V."/>
        </authorList>
    </citation>
    <scope>NUCLEOTIDE SEQUENCE</scope>
</reference>
<evidence type="ECO:0000313" key="2">
    <source>
        <dbReference type="EMBL" id="CAB4596761.1"/>
    </source>
</evidence>
<keyword evidence="1" id="KW-1133">Transmembrane helix</keyword>
<proteinExistence type="predicted"/>
<evidence type="ECO:0000313" key="3">
    <source>
        <dbReference type="EMBL" id="CAB4745476.1"/>
    </source>
</evidence>
<feature type="transmembrane region" description="Helical" evidence="1">
    <location>
        <begin position="21"/>
        <end position="41"/>
    </location>
</feature>
<dbReference type="EMBL" id="CAEZYX010000092">
    <property type="protein sequence ID" value="CAB4745476.1"/>
    <property type="molecule type" value="Genomic_DNA"/>
</dbReference>
<protein>
    <submittedName>
        <fullName evidence="2">Unannotated protein</fullName>
    </submittedName>
</protein>
<dbReference type="AlphaFoldDB" id="A0A6J6G6E8"/>
<evidence type="ECO:0000256" key="1">
    <source>
        <dbReference type="SAM" id="Phobius"/>
    </source>
</evidence>
<sequence length="147" mass="16327">MKKQRFKRPHVALGSFLTEKGISGRLLVLFFVSFAMAITLAPPTQHYFAQRAQISALQADVADNQKKLNAALAELQLWRDPNYVKSQARERLHFVMPGERQYIVIGTNEAVSTDANTAAPVNEKFPIGIPWYARVISSITSVGATNP</sequence>
<keyword evidence="1" id="KW-0812">Transmembrane</keyword>
<accession>A0A6J6G6E8</accession>
<dbReference type="InterPro" id="IPR007060">
    <property type="entry name" value="FtsL/DivIC"/>
</dbReference>
<dbReference type="Pfam" id="PF04977">
    <property type="entry name" value="DivIC"/>
    <property type="match status" value="1"/>
</dbReference>
<gene>
    <name evidence="2" type="ORF">UFOPK1791_00875</name>
    <name evidence="3" type="ORF">UFOPK2802_00813</name>
</gene>